<dbReference type="Pfam" id="PF26113">
    <property type="entry name" value="GH16_XgeA"/>
    <property type="match status" value="1"/>
</dbReference>
<dbReference type="InterPro" id="IPR050546">
    <property type="entry name" value="Glycosyl_Hydrlase_16"/>
</dbReference>
<comment type="similarity">
    <text evidence="1">Belongs to the glycosyl hydrolase 16 family.</text>
</comment>
<dbReference type="InterPro" id="IPR013320">
    <property type="entry name" value="ConA-like_dom_sf"/>
</dbReference>
<dbReference type="EMBL" id="JAEPQZ010000016">
    <property type="protein sequence ID" value="KAG2172791.1"/>
    <property type="molecule type" value="Genomic_DNA"/>
</dbReference>
<evidence type="ECO:0000256" key="2">
    <source>
        <dbReference type="SAM" id="SignalP"/>
    </source>
</evidence>
<reference evidence="4" key="1">
    <citation type="submission" date="2020-12" db="EMBL/GenBank/DDBJ databases">
        <title>Metabolic potential, ecology and presence of endohyphal bacteria is reflected in genomic diversity of Mucoromycotina.</title>
        <authorList>
            <person name="Muszewska A."/>
            <person name="Okrasinska A."/>
            <person name="Steczkiewicz K."/>
            <person name="Drgas O."/>
            <person name="Orlowska M."/>
            <person name="Perlinska-Lenart U."/>
            <person name="Aleksandrzak-Piekarczyk T."/>
            <person name="Szatraj K."/>
            <person name="Zielenkiewicz U."/>
            <person name="Pilsyk S."/>
            <person name="Malc E."/>
            <person name="Mieczkowski P."/>
            <person name="Kruszewska J.S."/>
            <person name="Biernat P."/>
            <person name="Pawlowska J."/>
        </authorList>
    </citation>
    <scope>NUCLEOTIDE SEQUENCE</scope>
    <source>
        <strain evidence="4">WA0000067209</strain>
    </source>
</reference>
<dbReference type="GO" id="GO:0004553">
    <property type="term" value="F:hydrolase activity, hydrolyzing O-glycosyl compounds"/>
    <property type="evidence" value="ECO:0007669"/>
    <property type="project" value="InterPro"/>
</dbReference>
<accession>A0A8H7U720</accession>
<gene>
    <name evidence="4" type="ORF">INT43_000138</name>
</gene>
<protein>
    <recommendedName>
        <fullName evidence="3">GH16 domain-containing protein</fullName>
    </recommendedName>
</protein>
<feature type="domain" description="GH16" evidence="3">
    <location>
        <begin position="36"/>
        <end position="295"/>
    </location>
</feature>
<dbReference type="GO" id="GO:0005975">
    <property type="term" value="P:carbohydrate metabolic process"/>
    <property type="evidence" value="ECO:0007669"/>
    <property type="project" value="InterPro"/>
</dbReference>
<dbReference type="Proteomes" id="UP000654370">
    <property type="component" value="Unassembled WGS sequence"/>
</dbReference>
<dbReference type="OrthoDB" id="192832at2759"/>
<evidence type="ECO:0000259" key="3">
    <source>
        <dbReference type="PROSITE" id="PS51762"/>
    </source>
</evidence>
<dbReference type="Gene3D" id="2.60.120.200">
    <property type="match status" value="1"/>
</dbReference>
<name>A0A8H7U720_MORIS</name>
<sequence>MTRILVTASLLLASLLTIVIADIPPATNGFSLIWGDDFAGPANSAVDSEKWQHDIGGGYPGGAPNWGTGEIQQATNNIANSFQDGNGNLKIVPIRDDHGTWTSARLESIRDDFRAPPGGVLAVEAKMQLPDVSGPAAAGYWPAIWMLGAPYRGNLHNWPSVGEFDIMENVNGLNCVWGTLHSAASPGSNQDREFGSKLLDISPSLQSAPHTYRFELDDAAKEMRWYVDGKQYFSVSSSQLSAQTWTDVTNHGYFIILDVAIGGNMPAGAGGGPTMATQSGIPLTVDYVAVYQKKP</sequence>
<dbReference type="PANTHER" id="PTHR10963:SF55">
    <property type="entry name" value="GLYCOSIDE HYDROLASE FAMILY 16 PROTEIN"/>
    <property type="match status" value="1"/>
</dbReference>
<feature type="signal peptide" evidence="2">
    <location>
        <begin position="1"/>
        <end position="21"/>
    </location>
</feature>
<dbReference type="SUPFAM" id="SSF49899">
    <property type="entry name" value="Concanavalin A-like lectins/glucanases"/>
    <property type="match status" value="1"/>
</dbReference>
<dbReference type="InterPro" id="IPR000757">
    <property type="entry name" value="Beta-glucanase-like"/>
</dbReference>
<feature type="chain" id="PRO_5034463220" description="GH16 domain-containing protein" evidence="2">
    <location>
        <begin position="22"/>
        <end position="295"/>
    </location>
</feature>
<dbReference type="AlphaFoldDB" id="A0A8H7U720"/>
<dbReference type="PROSITE" id="PS51762">
    <property type="entry name" value="GH16_2"/>
    <property type="match status" value="1"/>
</dbReference>
<keyword evidence="5" id="KW-1185">Reference proteome</keyword>
<evidence type="ECO:0000256" key="1">
    <source>
        <dbReference type="ARBA" id="ARBA00006865"/>
    </source>
</evidence>
<evidence type="ECO:0000313" key="4">
    <source>
        <dbReference type="EMBL" id="KAG2172791.1"/>
    </source>
</evidence>
<comment type="caution">
    <text evidence="4">The sequence shown here is derived from an EMBL/GenBank/DDBJ whole genome shotgun (WGS) entry which is preliminary data.</text>
</comment>
<organism evidence="4 5">
    <name type="scientific">Mortierella isabellina</name>
    <name type="common">Filamentous fungus</name>
    <name type="synonym">Umbelopsis isabellina</name>
    <dbReference type="NCBI Taxonomy" id="91625"/>
    <lineage>
        <taxon>Eukaryota</taxon>
        <taxon>Fungi</taxon>
        <taxon>Fungi incertae sedis</taxon>
        <taxon>Mucoromycota</taxon>
        <taxon>Mucoromycotina</taxon>
        <taxon>Umbelopsidomycetes</taxon>
        <taxon>Umbelopsidales</taxon>
        <taxon>Umbelopsidaceae</taxon>
        <taxon>Umbelopsis</taxon>
    </lineage>
</organism>
<dbReference type="PANTHER" id="PTHR10963">
    <property type="entry name" value="GLYCOSYL HYDROLASE-RELATED"/>
    <property type="match status" value="1"/>
</dbReference>
<keyword evidence="2" id="KW-0732">Signal</keyword>
<proteinExistence type="inferred from homology"/>
<evidence type="ECO:0000313" key="5">
    <source>
        <dbReference type="Proteomes" id="UP000654370"/>
    </source>
</evidence>